<evidence type="ECO:0000256" key="6">
    <source>
        <dbReference type="ARBA" id="ARBA00023022"/>
    </source>
</evidence>
<dbReference type="AlphaFoldDB" id="A0AAD7R141"/>
<dbReference type="PANTHER" id="PTHR10504">
    <property type="entry name" value="BACTERICIDAL PERMEABILITY-INCREASING BPI PROTEIN-RELATED"/>
    <property type="match status" value="1"/>
</dbReference>
<dbReference type="PANTHER" id="PTHR10504:SF84">
    <property type="entry name" value="BACTERICIDAL PERMEABILITY-INCREASING PROTEIN"/>
    <property type="match status" value="1"/>
</dbReference>
<dbReference type="InterPro" id="IPR017942">
    <property type="entry name" value="Lipid-bd_serum_glycop_N"/>
</dbReference>
<dbReference type="Pfam" id="PF02886">
    <property type="entry name" value="LBP_BPI_CETP_C"/>
    <property type="match status" value="1"/>
</dbReference>
<evidence type="ECO:0000256" key="8">
    <source>
        <dbReference type="ARBA" id="ARBA00023180"/>
    </source>
</evidence>
<dbReference type="FunFam" id="3.15.10.10:FF:000001">
    <property type="entry name" value="phospholipid transfer protein-like"/>
    <property type="match status" value="1"/>
</dbReference>
<evidence type="ECO:0000313" key="13">
    <source>
        <dbReference type="Proteomes" id="UP001221898"/>
    </source>
</evidence>
<evidence type="ECO:0000256" key="5">
    <source>
        <dbReference type="ARBA" id="ARBA00022859"/>
    </source>
</evidence>
<dbReference type="InterPro" id="IPR017943">
    <property type="entry name" value="Bactericidal_perm-incr_a/b_dom"/>
</dbReference>
<dbReference type="GO" id="GO:0050829">
    <property type="term" value="P:defense response to Gram-negative bacterium"/>
    <property type="evidence" value="ECO:0007669"/>
    <property type="project" value="UniProtKB-UniRule"/>
</dbReference>
<dbReference type="GO" id="GO:0008289">
    <property type="term" value="F:lipid binding"/>
    <property type="evidence" value="ECO:0007669"/>
    <property type="project" value="InterPro"/>
</dbReference>
<keyword evidence="5 10" id="KW-0391">Immunity</keyword>
<comment type="similarity">
    <text evidence="1">Belongs to the BPI/LBP/Plunc superfamily. BPI/LBP family.</text>
</comment>
<evidence type="ECO:0000256" key="7">
    <source>
        <dbReference type="ARBA" id="ARBA00023157"/>
    </source>
</evidence>
<evidence type="ECO:0000256" key="10">
    <source>
        <dbReference type="RuleBase" id="RU369039"/>
    </source>
</evidence>
<name>A0AAD7R141_9TELE</name>
<dbReference type="EMBL" id="JAINUG010001807">
    <property type="protein sequence ID" value="KAJ8353035.1"/>
    <property type="molecule type" value="Genomic_DNA"/>
</dbReference>
<proteinExistence type="inferred from homology"/>
<feature type="domain" description="Lipid-binding serum glycoprotein N-terminal" evidence="11">
    <location>
        <begin position="16"/>
        <end position="249"/>
    </location>
</feature>
<protein>
    <recommendedName>
        <fullName evidence="2 10">Bactericidal permeability-increasing protein</fullName>
        <shortName evidence="10">BPI</shortName>
    </recommendedName>
</protein>
<accession>A0AAD7R141</accession>
<comment type="subunit">
    <text evidence="9 10">Monomer. Homodimer; disulfide-linked.</text>
</comment>
<evidence type="ECO:0000256" key="1">
    <source>
        <dbReference type="ARBA" id="ARBA00007292"/>
    </source>
</evidence>
<keyword evidence="3 10" id="KW-0929">Antimicrobial</keyword>
<dbReference type="Gene3D" id="3.15.20.10">
    <property type="entry name" value="Bactericidal permeability-increasing protein, domain 2"/>
    <property type="match status" value="1"/>
</dbReference>
<evidence type="ECO:0000256" key="4">
    <source>
        <dbReference type="ARBA" id="ARBA00022588"/>
    </source>
</evidence>
<evidence type="ECO:0000256" key="2">
    <source>
        <dbReference type="ARBA" id="ARBA00017827"/>
    </source>
</evidence>
<evidence type="ECO:0000256" key="3">
    <source>
        <dbReference type="ARBA" id="ARBA00022529"/>
    </source>
</evidence>
<organism evidence="12 13">
    <name type="scientific">Aldrovandia affinis</name>
    <dbReference type="NCBI Taxonomy" id="143900"/>
    <lineage>
        <taxon>Eukaryota</taxon>
        <taxon>Metazoa</taxon>
        <taxon>Chordata</taxon>
        <taxon>Craniata</taxon>
        <taxon>Vertebrata</taxon>
        <taxon>Euteleostomi</taxon>
        <taxon>Actinopterygii</taxon>
        <taxon>Neopterygii</taxon>
        <taxon>Teleostei</taxon>
        <taxon>Notacanthiformes</taxon>
        <taxon>Halosauridae</taxon>
        <taxon>Aldrovandia</taxon>
    </lineage>
</organism>
<keyword evidence="8 10" id="KW-0325">Glycoprotein</keyword>
<comment type="caution">
    <text evidence="12">The sequence shown here is derived from an EMBL/GenBank/DDBJ whole genome shotgun (WGS) entry which is preliminary data.</text>
</comment>
<comment type="domain">
    <text evidence="10">The N-terminal region may be exposed to the interior of the granule, whereas the C-terminal portion may be embedded in the membrane. During phagocytosis and degranulation, proteases may be released and activated and cleave BPI at the junction of the N- and C-terminal portions of the molecule, providing controlled release of the N-terminal antibacterial fragment when bacteria are ingested.</text>
</comment>
<dbReference type="GO" id="GO:0045087">
    <property type="term" value="P:innate immune response"/>
    <property type="evidence" value="ECO:0007669"/>
    <property type="project" value="UniProtKB-UniRule"/>
</dbReference>
<dbReference type="InterPro" id="IPR001124">
    <property type="entry name" value="Lipid-bd_serum_glycop_C"/>
</dbReference>
<dbReference type="SUPFAM" id="SSF55394">
    <property type="entry name" value="Bactericidal permeability-increasing protein, BPI"/>
    <property type="match status" value="2"/>
</dbReference>
<dbReference type="Proteomes" id="UP001221898">
    <property type="component" value="Unassembled WGS sequence"/>
</dbReference>
<comment type="subcellular location">
    <subcellularLocation>
        <location evidence="10">Secreted</location>
    </subcellularLocation>
</comment>
<evidence type="ECO:0000259" key="11">
    <source>
        <dbReference type="SMART" id="SM00328"/>
    </source>
</evidence>
<feature type="non-terminal residue" evidence="12">
    <location>
        <position position="1"/>
    </location>
</feature>
<dbReference type="GO" id="GO:0005615">
    <property type="term" value="C:extracellular space"/>
    <property type="evidence" value="ECO:0007669"/>
    <property type="project" value="UniProtKB-UniRule"/>
</dbReference>
<sequence length="333" mass="36610">LAVSQRETPLNEQDIITQNPTAQGNSEHVVHMVCASSAGSLPTVSEYQPWRQGQIHTERDRVWQTDMDDCCAEMQIVNLRLPDSTIGLVPGTGVSLSIRNAFISLRGNWDVTYLGLITDSGSFDLTVSGLTITTHIALKSDEMGRPTVSSTNCVANVDRATVKFHGGASWLYNLFRSFVDKALRKALEKQLCPLVTDALSDMNPQLRTLNVLAQVDKVAEIEYSMVTSPTISQAFIDLDLKGEFYNVGKHQEPPFVATPFSLPAQTTSMLYIAVSTFTVNSAGFVYNNAGALNLDITDDMIPSISPLRLNTRTFGTFIPQVNRSQPRSLLYSI</sequence>
<comment type="function">
    <text evidence="10">The cytotoxic action of BPI is limited to many species of Gram-negative bacteria; this specificity may be explained by a strong affinity of the very basic N-terminal half for the negatively charged lipopolysaccharides that are unique to the Gram-negative bacterial outer envelope.</text>
</comment>
<dbReference type="CDD" id="cd00025">
    <property type="entry name" value="BPI1"/>
    <property type="match status" value="1"/>
</dbReference>
<keyword evidence="10" id="KW-0732">Signal</keyword>
<comment type="domain">
    <text evidence="10">The N- and C-terminal barrels adopt an identical fold despite having only 13% of conserved residues.</text>
</comment>
<dbReference type="Gene3D" id="3.15.10.10">
    <property type="entry name" value="Bactericidal permeability-increasing protein, domain 1"/>
    <property type="match status" value="1"/>
</dbReference>
<keyword evidence="7 10" id="KW-1015">Disulfide bond</keyword>
<gene>
    <name evidence="12" type="ORF">AAFF_G00118830</name>
</gene>
<keyword evidence="4 10" id="KW-0399">Innate immunity</keyword>
<keyword evidence="13" id="KW-1185">Reference proteome</keyword>
<evidence type="ECO:0000256" key="9">
    <source>
        <dbReference type="ARBA" id="ARBA00025943"/>
    </source>
</evidence>
<evidence type="ECO:0000313" key="12">
    <source>
        <dbReference type="EMBL" id="KAJ8353035.1"/>
    </source>
</evidence>
<dbReference type="SMART" id="SM00328">
    <property type="entry name" value="BPI1"/>
    <property type="match status" value="1"/>
</dbReference>
<dbReference type="Pfam" id="PF01273">
    <property type="entry name" value="LBP_BPI_CETP"/>
    <property type="match status" value="1"/>
</dbReference>
<dbReference type="InterPro" id="IPR032942">
    <property type="entry name" value="BPI/LBP/Plunc"/>
</dbReference>
<reference evidence="12" key="1">
    <citation type="journal article" date="2023" name="Science">
        <title>Genome structures resolve the early diversification of teleost fishes.</title>
        <authorList>
            <person name="Parey E."/>
            <person name="Louis A."/>
            <person name="Montfort J."/>
            <person name="Bouchez O."/>
            <person name="Roques C."/>
            <person name="Iampietro C."/>
            <person name="Lluch J."/>
            <person name="Castinel A."/>
            <person name="Donnadieu C."/>
            <person name="Desvignes T."/>
            <person name="Floi Bucao C."/>
            <person name="Jouanno E."/>
            <person name="Wen M."/>
            <person name="Mejri S."/>
            <person name="Dirks R."/>
            <person name="Jansen H."/>
            <person name="Henkel C."/>
            <person name="Chen W.J."/>
            <person name="Zahm M."/>
            <person name="Cabau C."/>
            <person name="Klopp C."/>
            <person name="Thompson A.W."/>
            <person name="Robinson-Rechavi M."/>
            <person name="Braasch I."/>
            <person name="Lecointre G."/>
            <person name="Bobe J."/>
            <person name="Postlethwait J.H."/>
            <person name="Berthelot C."/>
            <person name="Roest Crollius H."/>
            <person name="Guiguen Y."/>
        </authorList>
    </citation>
    <scope>NUCLEOTIDE SEQUENCE</scope>
    <source>
        <strain evidence="12">NC1722</strain>
    </source>
</reference>
<keyword evidence="6 10" id="KW-0044">Antibiotic</keyword>
<keyword evidence="10" id="KW-0964">Secreted</keyword>